<dbReference type="AlphaFoldDB" id="A0AAV5SZ26"/>
<dbReference type="EMBL" id="BTSX01000003">
    <property type="protein sequence ID" value="GMS88323.1"/>
    <property type="molecule type" value="Genomic_DNA"/>
</dbReference>
<reference evidence="1" key="1">
    <citation type="submission" date="2023-10" db="EMBL/GenBank/DDBJ databases">
        <title>Genome assembly of Pristionchus species.</title>
        <authorList>
            <person name="Yoshida K."/>
            <person name="Sommer R.J."/>
        </authorList>
    </citation>
    <scope>NUCLEOTIDE SEQUENCE</scope>
    <source>
        <strain evidence="1">RS0144</strain>
    </source>
</reference>
<protein>
    <submittedName>
        <fullName evidence="1">Uncharacterized protein</fullName>
    </submittedName>
</protein>
<accession>A0AAV5SZ26</accession>
<evidence type="ECO:0000313" key="2">
    <source>
        <dbReference type="Proteomes" id="UP001432027"/>
    </source>
</evidence>
<comment type="caution">
    <text evidence="1">The sequence shown here is derived from an EMBL/GenBank/DDBJ whole genome shotgun (WGS) entry which is preliminary data.</text>
</comment>
<feature type="non-terminal residue" evidence="1">
    <location>
        <position position="1"/>
    </location>
</feature>
<name>A0AAV5SZ26_9BILA</name>
<dbReference type="Proteomes" id="UP001432027">
    <property type="component" value="Unassembled WGS sequence"/>
</dbReference>
<evidence type="ECO:0000313" key="1">
    <source>
        <dbReference type="EMBL" id="GMS88323.1"/>
    </source>
</evidence>
<proteinExistence type="predicted"/>
<keyword evidence="2" id="KW-1185">Reference proteome</keyword>
<organism evidence="1 2">
    <name type="scientific">Pristionchus entomophagus</name>
    <dbReference type="NCBI Taxonomy" id="358040"/>
    <lineage>
        <taxon>Eukaryota</taxon>
        <taxon>Metazoa</taxon>
        <taxon>Ecdysozoa</taxon>
        <taxon>Nematoda</taxon>
        <taxon>Chromadorea</taxon>
        <taxon>Rhabditida</taxon>
        <taxon>Rhabditina</taxon>
        <taxon>Diplogasteromorpha</taxon>
        <taxon>Diplogasteroidea</taxon>
        <taxon>Neodiplogasteridae</taxon>
        <taxon>Pristionchus</taxon>
    </lineage>
</organism>
<sequence>EMCPDDEELGPMRFGVTNTNPESIGRLIRGDYYIDSRPATSRSFFRICTQCIETSWNSSSLRTATCSSVSTEWIRASLFFEGRFRSVW</sequence>
<gene>
    <name evidence="1" type="ORF">PENTCL1PPCAC_10498</name>
</gene>